<gene>
    <name evidence="4" type="ORF">NPRO_23730</name>
</gene>
<sequence>MWSLLLAAALQAPLDRILTHDDLRGASVGAIVTTLDGTVLYERNSDLRLMPASNQKLLSVSYALHALGPDFRPQTRIWRLADRIAIDAPGDPSLSLADLQAAAAKVRFSDVAPIAVRQAYRVGVPSTWEHDDLPNRYAPQIMAFSFDRGAFQLYAENGKPVLVPESFGVTVRHFPGGVSLREYDPFKKLMIVRGDLPKARTFVENFALPEPDKLAAGVFGGVLVPLAELPASPPTLTITGKSVGEMAKECLVPSDNYVAEHLLLMAAGLNEALPNNVYAEATKRWRGFLVGTAGLDERTLTLYDGSGMSRHNLVTAASIAKLLRWAQRQPWSNLWMDALVSPGNGTLSSRLQGSSFRGKTGSLDMVSSLSGYVRTPSGQTLVVSLLMNHFSCPTAQARKIQDEFIRELEKMSSIGTAIDTSWKYEGALSEPGHRALDGSESARSGPDRSSALQGPHRRVEPSHAPPARKKRVAVRLG</sequence>
<dbReference type="AlphaFoldDB" id="A0A809RDR3"/>
<evidence type="ECO:0000313" key="4">
    <source>
        <dbReference type="EMBL" id="BBO24778.1"/>
    </source>
</evidence>
<dbReference type="GO" id="GO:0006508">
    <property type="term" value="P:proteolysis"/>
    <property type="evidence" value="ECO:0007669"/>
    <property type="project" value="InterPro"/>
</dbReference>
<name>A0A809RDR3_9BACT</name>
<protein>
    <submittedName>
        <fullName evidence="4">Peptidase S13 D-alanyl-D-alanine carboxypeptidase</fullName>
    </submittedName>
</protein>
<evidence type="ECO:0000256" key="3">
    <source>
        <dbReference type="SAM" id="MobiDB-lite"/>
    </source>
</evidence>
<keyword evidence="4" id="KW-0645">Protease</keyword>
<dbReference type="PANTHER" id="PTHR30023:SF0">
    <property type="entry name" value="PENICILLIN-SENSITIVE CARBOXYPEPTIDASE A"/>
    <property type="match status" value="1"/>
</dbReference>
<dbReference type="InterPro" id="IPR000667">
    <property type="entry name" value="Peptidase_S13"/>
</dbReference>
<dbReference type="KEGG" id="npy:NPRO_23730"/>
<dbReference type="Pfam" id="PF02113">
    <property type="entry name" value="Peptidase_S13"/>
    <property type="match status" value="2"/>
</dbReference>
<dbReference type="GO" id="GO:0004185">
    <property type="term" value="F:serine-type carboxypeptidase activity"/>
    <property type="evidence" value="ECO:0007669"/>
    <property type="project" value="InterPro"/>
</dbReference>
<organism evidence="4 5">
    <name type="scientific">Candidatus Nitrosymbiomonas proteolyticus</name>
    <dbReference type="NCBI Taxonomy" id="2608984"/>
    <lineage>
        <taxon>Bacteria</taxon>
        <taxon>Bacillati</taxon>
        <taxon>Armatimonadota</taxon>
        <taxon>Armatimonadota incertae sedis</taxon>
        <taxon>Candidatus Nitrosymbiomonas</taxon>
    </lineage>
</organism>
<dbReference type="Proteomes" id="UP000662873">
    <property type="component" value="Chromosome"/>
</dbReference>
<dbReference type="InterPro" id="IPR012338">
    <property type="entry name" value="Beta-lactam/transpept-like"/>
</dbReference>
<evidence type="ECO:0000256" key="1">
    <source>
        <dbReference type="ARBA" id="ARBA00006096"/>
    </source>
</evidence>
<accession>A0A809RDR3</accession>
<evidence type="ECO:0000256" key="2">
    <source>
        <dbReference type="ARBA" id="ARBA00022801"/>
    </source>
</evidence>
<evidence type="ECO:0000313" key="5">
    <source>
        <dbReference type="Proteomes" id="UP000662873"/>
    </source>
</evidence>
<dbReference type="EMBL" id="AP021858">
    <property type="protein sequence ID" value="BBO24778.1"/>
    <property type="molecule type" value="Genomic_DNA"/>
</dbReference>
<comment type="similarity">
    <text evidence="1">Belongs to the peptidase S13 family.</text>
</comment>
<feature type="compositionally biased region" description="Basic residues" evidence="3">
    <location>
        <begin position="466"/>
        <end position="477"/>
    </location>
</feature>
<dbReference type="GO" id="GO:0000270">
    <property type="term" value="P:peptidoglycan metabolic process"/>
    <property type="evidence" value="ECO:0007669"/>
    <property type="project" value="TreeGrafter"/>
</dbReference>
<proteinExistence type="inferred from homology"/>
<dbReference type="PRINTS" id="PR00922">
    <property type="entry name" value="DADACBPTASE3"/>
</dbReference>
<dbReference type="Gene3D" id="3.40.710.10">
    <property type="entry name" value="DD-peptidase/beta-lactamase superfamily"/>
    <property type="match status" value="2"/>
</dbReference>
<dbReference type="SUPFAM" id="SSF56601">
    <property type="entry name" value="beta-lactamase/transpeptidase-like"/>
    <property type="match status" value="1"/>
</dbReference>
<reference evidence="4" key="1">
    <citation type="journal article" name="DNA Res.">
        <title>The physiological potential of anammox bacteria as revealed by their core genome structure.</title>
        <authorList>
            <person name="Okubo T."/>
            <person name="Toyoda A."/>
            <person name="Fukuhara K."/>
            <person name="Uchiyama I."/>
            <person name="Harigaya Y."/>
            <person name="Kuroiwa M."/>
            <person name="Suzuki T."/>
            <person name="Murakami Y."/>
            <person name="Suwa Y."/>
            <person name="Takami H."/>
        </authorList>
    </citation>
    <scope>NUCLEOTIDE SEQUENCE</scope>
    <source>
        <strain evidence="4">317325-2</strain>
    </source>
</reference>
<dbReference type="PANTHER" id="PTHR30023">
    <property type="entry name" value="D-ALANYL-D-ALANINE CARBOXYPEPTIDASE"/>
    <property type="match status" value="1"/>
</dbReference>
<feature type="region of interest" description="Disordered" evidence="3">
    <location>
        <begin position="430"/>
        <end position="477"/>
    </location>
</feature>
<keyword evidence="2" id="KW-0378">Hydrolase</keyword>
<keyword evidence="4" id="KW-0121">Carboxypeptidase</keyword>